<accession>A0A097ENY0</accession>
<dbReference type="STRING" id="1547445.LO80_04325"/>
<dbReference type="KEGG" id="frf:LO80_04325"/>
<feature type="transmembrane region" description="Helical" evidence="1">
    <location>
        <begin position="171"/>
        <end position="192"/>
    </location>
</feature>
<dbReference type="RefSeq" id="WP_040008875.1">
    <property type="nucleotide sequence ID" value="NZ_CP009574.1"/>
</dbReference>
<name>A0A097ENY0_9GAMM</name>
<dbReference type="EMBL" id="CP009574">
    <property type="protein sequence ID" value="AIT09270.1"/>
    <property type="molecule type" value="Genomic_DNA"/>
</dbReference>
<evidence type="ECO:0008006" key="4">
    <source>
        <dbReference type="Google" id="ProtNLM"/>
    </source>
</evidence>
<dbReference type="eggNOG" id="COG3619">
    <property type="taxonomic scope" value="Bacteria"/>
</dbReference>
<protein>
    <recommendedName>
        <fullName evidence="4">Permease</fullName>
    </recommendedName>
</protein>
<feature type="transmembrane region" description="Helical" evidence="1">
    <location>
        <begin position="12"/>
        <end position="35"/>
    </location>
</feature>
<dbReference type="Pfam" id="PF06912">
    <property type="entry name" value="DUF1275"/>
    <property type="match status" value="1"/>
</dbReference>
<dbReference type="HOGENOM" id="CLU_073333_1_1_6"/>
<organism evidence="2 3">
    <name type="scientific">Candidatus Francisella endociliophora</name>
    <dbReference type="NCBI Taxonomy" id="653937"/>
    <lineage>
        <taxon>Bacteria</taxon>
        <taxon>Pseudomonadati</taxon>
        <taxon>Pseudomonadota</taxon>
        <taxon>Gammaproteobacteria</taxon>
        <taxon>Thiotrichales</taxon>
        <taxon>Francisellaceae</taxon>
        <taxon>Francisella</taxon>
    </lineage>
</organism>
<proteinExistence type="predicted"/>
<keyword evidence="1" id="KW-0812">Transmembrane</keyword>
<dbReference type="OrthoDB" id="270162at2"/>
<feature type="transmembrane region" description="Helical" evidence="1">
    <location>
        <begin position="94"/>
        <end position="115"/>
    </location>
</feature>
<feature type="transmembrane region" description="Helical" evidence="1">
    <location>
        <begin position="60"/>
        <end position="82"/>
    </location>
</feature>
<feature type="transmembrane region" description="Helical" evidence="1">
    <location>
        <begin position="135"/>
        <end position="159"/>
    </location>
</feature>
<keyword evidence="1" id="KW-1133">Transmembrane helix</keyword>
<reference evidence="2 3" key="1">
    <citation type="submission" date="2014-10" db="EMBL/GenBank/DDBJ databases">
        <title>Whole genome sequence of Francisella endociliophora strain FSC1006, isolated from a laboratory culture of the marine ciliate Euplotes raikovi.</title>
        <authorList>
            <person name="Granberg M."/>
            <person name="Backman S."/>
            <person name="Lundmark E."/>
            <person name="Nilsson E."/>
            <person name="Karlsson E."/>
            <person name="Thelaus J."/>
            <person name="Ohrman C."/>
            <person name="Larkeryd A."/>
            <person name="Stenberg P."/>
        </authorList>
    </citation>
    <scope>NUCLEOTIDE SEQUENCE [LARGE SCALE GENOMIC DNA]</scope>
    <source>
        <strain evidence="2 3">FSC1006</strain>
    </source>
</reference>
<dbReference type="PANTHER" id="PTHR37314">
    <property type="entry name" value="SLR0142 PROTEIN"/>
    <property type="match status" value="1"/>
</dbReference>
<evidence type="ECO:0000256" key="1">
    <source>
        <dbReference type="SAM" id="Phobius"/>
    </source>
</evidence>
<dbReference type="InterPro" id="IPR010699">
    <property type="entry name" value="DUF1275"/>
</dbReference>
<evidence type="ECO:0000313" key="2">
    <source>
        <dbReference type="EMBL" id="AIT09270.1"/>
    </source>
</evidence>
<evidence type="ECO:0000313" key="3">
    <source>
        <dbReference type="Proteomes" id="UP000029672"/>
    </source>
</evidence>
<sequence length="221" mass="24956">MKNYISQPTSWIYIAAILLPFNGGYINAIALISFLQNSVGYVTGNLTSAGVFLADQEYLIFLRMLLLVIFFLGGAIISGLIIKKPHYNQDYSYPTNLGLQLTLVAIAILLLKYHIRYCEYLLAMSMGLQNAMTTYYGSAIIRTTHMTGTTTDLGLLIAYKIKNKKIAAWKFKLYVILILSFLLGSFIGALTFKEFHENSLYLSIAIYLTMIILYKKSYQES</sequence>
<feature type="transmembrane region" description="Helical" evidence="1">
    <location>
        <begin position="198"/>
        <end position="214"/>
    </location>
</feature>
<dbReference type="PANTHER" id="PTHR37314:SF4">
    <property type="entry name" value="UPF0700 TRANSMEMBRANE PROTEIN YOAK"/>
    <property type="match status" value="1"/>
</dbReference>
<dbReference type="Proteomes" id="UP000029672">
    <property type="component" value="Chromosome"/>
</dbReference>
<keyword evidence="1" id="KW-0472">Membrane</keyword>
<dbReference type="AlphaFoldDB" id="A0A097ENY0"/>
<keyword evidence="3" id="KW-1185">Reference proteome</keyword>
<gene>
    <name evidence="2" type="ORF">LO80_04325</name>
</gene>